<evidence type="ECO:0000313" key="1">
    <source>
        <dbReference type="EMBL" id="KAF6818120.1"/>
    </source>
</evidence>
<sequence length="116" mass="12478">MDADRWATRAHHLVQTVAVAAPSPSLLPSSIDLPYLSRLSALLVESPTDEAVSRGQCFLHVSIPDRHAPKLDELEDSLPSQSQACFMLDFTARNRYSTLLCVSACDSLPDPGSAGA</sequence>
<accession>A0A8H6N3I7</accession>
<organism evidence="1 2">
    <name type="scientific">Colletotrichum sojae</name>
    <dbReference type="NCBI Taxonomy" id="2175907"/>
    <lineage>
        <taxon>Eukaryota</taxon>
        <taxon>Fungi</taxon>
        <taxon>Dikarya</taxon>
        <taxon>Ascomycota</taxon>
        <taxon>Pezizomycotina</taxon>
        <taxon>Sordariomycetes</taxon>
        <taxon>Hypocreomycetidae</taxon>
        <taxon>Glomerellales</taxon>
        <taxon>Glomerellaceae</taxon>
        <taxon>Colletotrichum</taxon>
        <taxon>Colletotrichum orchidearum species complex</taxon>
    </lineage>
</organism>
<name>A0A8H6N3I7_9PEZI</name>
<proteinExistence type="predicted"/>
<dbReference type="EMBL" id="WIGN01000017">
    <property type="protein sequence ID" value="KAF6818120.1"/>
    <property type="molecule type" value="Genomic_DNA"/>
</dbReference>
<dbReference type="Proteomes" id="UP000652219">
    <property type="component" value="Unassembled WGS sequence"/>
</dbReference>
<gene>
    <name evidence="1" type="ORF">CSOJ01_02001</name>
</gene>
<dbReference type="AlphaFoldDB" id="A0A8H6N3I7"/>
<comment type="caution">
    <text evidence="1">The sequence shown here is derived from an EMBL/GenBank/DDBJ whole genome shotgun (WGS) entry which is preliminary data.</text>
</comment>
<keyword evidence="2" id="KW-1185">Reference proteome</keyword>
<protein>
    <submittedName>
        <fullName evidence="1">Uncharacterized protein</fullName>
    </submittedName>
</protein>
<evidence type="ECO:0000313" key="2">
    <source>
        <dbReference type="Proteomes" id="UP000652219"/>
    </source>
</evidence>
<reference evidence="1 2" key="1">
    <citation type="journal article" date="2020" name="Phytopathology">
        <title>Genome Sequence Resources of Colletotrichum truncatum, C. plurivorum, C. musicola, and C. sojae: Four Species Pathogenic to Soybean (Glycine max).</title>
        <authorList>
            <person name="Rogerio F."/>
            <person name="Boufleur T.R."/>
            <person name="Ciampi-Guillardi M."/>
            <person name="Sukno S.A."/>
            <person name="Thon M.R."/>
            <person name="Massola Junior N.S."/>
            <person name="Baroncelli R."/>
        </authorList>
    </citation>
    <scope>NUCLEOTIDE SEQUENCE [LARGE SCALE GENOMIC DNA]</scope>
    <source>
        <strain evidence="1 2">LFN0009</strain>
    </source>
</reference>